<evidence type="ECO:0000313" key="2">
    <source>
        <dbReference type="EMBL" id="KAI5337218.1"/>
    </source>
</evidence>
<dbReference type="AlphaFoldDB" id="A0AAD4W5H1"/>
<organism evidence="2 3">
    <name type="scientific">Prunus dulcis</name>
    <name type="common">Almond</name>
    <name type="synonym">Amygdalus dulcis</name>
    <dbReference type="NCBI Taxonomy" id="3755"/>
    <lineage>
        <taxon>Eukaryota</taxon>
        <taxon>Viridiplantae</taxon>
        <taxon>Streptophyta</taxon>
        <taxon>Embryophyta</taxon>
        <taxon>Tracheophyta</taxon>
        <taxon>Spermatophyta</taxon>
        <taxon>Magnoliopsida</taxon>
        <taxon>eudicotyledons</taxon>
        <taxon>Gunneridae</taxon>
        <taxon>Pentapetalae</taxon>
        <taxon>rosids</taxon>
        <taxon>fabids</taxon>
        <taxon>Rosales</taxon>
        <taxon>Rosaceae</taxon>
        <taxon>Amygdaloideae</taxon>
        <taxon>Amygdaleae</taxon>
        <taxon>Prunus</taxon>
    </lineage>
</organism>
<proteinExistence type="predicted"/>
<dbReference type="InterPro" id="IPR036397">
    <property type="entry name" value="RNaseH_sf"/>
</dbReference>
<comment type="caution">
    <text evidence="2">The sequence shown here is derived from an EMBL/GenBank/DDBJ whole genome shotgun (WGS) entry which is preliminary data.</text>
</comment>
<dbReference type="PANTHER" id="PTHR47723">
    <property type="entry name" value="OS05G0353850 PROTEIN"/>
    <property type="match status" value="1"/>
</dbReference>
<reference evidence="2 3" key="1">
    <citation type="journal article" date="2022" name="G3 (Bethesda)">
        <title>Whole-genome sequence and methylome profiling of the almond [Prunus dulcis (Mill.) D.A. Webb] cultivar 'Nonpareil'.</title>
        <authorList>
            <person name="D'Amico-Willman K.M."/>
            <person name="Ouma W.Z."/>
            <person name="Meulia T."/>
            <person name="Sideli G.M."/>
            <person name="Gradziel T.M."/>
            <person name="Fresnedo-Ramirez J."/>
        </authorList>
    </citation>
    <scope>NUCLEOTIDE SEQUENCE [LARGE SCALE GENOMIC DNA]</scope>
    <source>
        <strain evidence="2">Clone GOH B32 T37-40</strain>
    </source>
</reference>
<sequence length="164" mass="18014">MAPLSSVCKINIDGSRINFSGLIGIGGLLRDSCGSWIKGFSVNLGYGSIIEAGLWGLNMAWDASFHMVEIECDATSAVALLKSLIVSTHPLFSIINYCKMKIHEDWCCFVKHIFHEQNCAADALVAKNYDFGPCFYVFLEAPAFLNAMLAVDVRGVARPRLVYV</sequence>
<gene>
    <name evidence="2" type="ORF">L3X38_016487</name>
</gene>
<protein>
    <recommendedName>
        <fullName evidence="1">RNase H type-1 domain-containing protein</fullName>
    </recommendedName>
</protein>
<dbReference type="GO" id="GO:0003676">
    <property type="term" value="F:nucleic acid binding"/>
    <property type="evidence" value="ECO:0007669"/>
    <property type="project" value="InterPro"/>
</dbReference>
<evidence type="ECO:0000259" key="1">
    <source>
        <dbReference type="Pfam" id="PF13456"/>
    </source>
</evidence>
<dbReference type="InterPro" id="IPR012337">
    <property type="entry name" value="RNaseH-like_sf"/>
</dbReference>
<dbReference type="CDD" id="cd06222">
    <property type="entry name" value="RNase_H_like"/>
    <property type="match status" value="1"/>
</dbReference>
<accession>A0AAD4W5H1</accession>
<dbReference type="EMBL" id="JAJFAZ020000003">
    <property type="protein sequence ID" value="KAI5337218.1"/>
    <property type="molecule type" value="Genomic_DNA"/>
</dbReference>
<dbReference type="Gene3D" id="3.30.420.10">
    <property type="entry name" value="Ribonuclease H-like superfamily/Ribonuclease H"/>
    <property type="match status" value="1"/>
</dbReference>
<dbReference type="InterPro" id="IPR044730">
    <property type="entry name" value="RNase_H-like_dom_plant"/>
</dbReference>
<dbReference type="Pfam" id="PF13456">
    <property type="entry name" value="RVT_3"/>
    <property type="match status" value="1"/>
</dbReference>
<dbReference type="Proteomes" id="UP001054821">
    <property type="component" value="Chromosome 3"/>
</dbReference>
<dbReference type="SUPFAM" id="SSF53098">
    <property type="entry name" value="Ribonuclease H-like"/>
    <property type="match status" value="1"/>
</dbReference>
<dbReference type="GO" id="GO:0004523">
    <property type="term" value="F:RNA-DNA hybrid ribonuclease activity"/>
    <property type="evidence" value="ECO:0007669"/>
    <property type="project" value="InterPro"/>
</dbReference>
<name>A0AAD4W5H1_PRUDU</name>
<feature type="domain" description="RNase H type-1" evidence="1">
    <location>
        <begin position="12"/>
        <end position="126"/>
    </location>
</feature>
<dbReference type="PANTHER" id="PTHR47723:SF19">
    <property type="entry name" value="POLYNUCLEOTIDYL TRANSFERASE, RIBONUCLEASE H-LIKE SUPERFAMILY PROTEIN"/>
    <property type="match status" value="1"/>
</dbReference>
<evidence type="ECO:0000313" key="3">
    <source>
        <dbReference type="Proteomes" id="UP001054821"/>
    </source>
</evidence>
<keyword evidence="3" id="KW-1185">Reference proteome</keyword>
<dbReference type="InterPro" id="IPR002156">
    <property type="entry name" value="RNaseH_domain"/>
</dbReference>
<dbReference type="InterPro" id="IPR053151">
    <property type="entry name" value="RNase_H-like"/>
</dbReference>